<keyword evidence="2" id="KW-1185">Reference proteome</keyword>
<dbReference type="Proteomes" id="UP001162880">
    <property type="component" value="Unassembled WGS sequence"/>
</dbReference>
<evidence type="ECO:0000313" key="2">
    <source>
        <dbReference type="Proteomes" id="UP001162880"/>
    </source>
</evidence>
<protein>
    <submittedName>
        <fullName evidence="1">Uncharacterized protein</fullName>
    </submittedName>
</protein>
<sequence length="72" mass="8025">MENDVPPKDEEILALIGSKQGRIDPRELIESLSGDHETKNVIEALQRAIERRKITLDPDGMVIALEQFAEAA</sequence>
<dbReference type="RefSeq" id="WP_243996341.1">
    <property type="nucleotide sequence ID" value="NZ_JALHLE010000045.1"/>
</dbReference>
<comment type="caution">
    <text evidence="1">The sequence shown here is derived from an EMBL/GenBank/DDBJ whole genome shotgun (WGS) entry which is preliminary data.</text>
</comment>
<proteinExistence type="predicted"/>
<dbReference type="EMBL" id="JALHLE010000045">
    <property type="protein sequence ID" value="MCJ2180894.1"/>
    <property type="molecule type" value="Genomic_DNA"/>
</dbReference>
<accession>A0ABT0B7K9</accession>
<gene>
    <name evidence="1" type="ORF">MTR64_20170</name>
</gene>
<name>A0ABT0B7K9_9SPHN</name>
<organism evidence="1 2">
    <name type="scientific">Novosphingobium album</name>
    <name type="common">ex Hu et al. 2023</name>
    <dbReference type="NCBI Taxonomy" id="2930093"/>
    <lineage>
        <taxon>Bacteria</taxon>
        <taxon>Pseudomonadati</taxon>
        <taxon>Pseudomonadota</taxon>
        <taxon>Alphaproteobacteria</taxon>
        <taxon>Sphingomonadales</taxon>
        <taxon>Sphingomonadaceae</taxon>
        <taxon>Novosphingobium</taxon>
    </lineage>
</organism>
<evidence type="ECO:0000313" key="1">
    <source>
        <dbReference type="EMBL" id="MCJ2180894.1"/>
    </source>
</evidence>
<reference evidence="1" key="1">
    <citation type="submission" date="2022-03" db="EMBL/GenBank/DDBJ databases">
        <title>Identification of a novel bacterium isolated from mangrove sediments.</title>
        <authorList>
            <person name="Pan X."/>
        </authorList>
    </citation>
    <scope>NUCLEOTIDE SEQUENCE</scope>
    <source>
        <strain evidence="1">B2580</strain>
    </source>
</reference>